<dbReference type="AlphaFoldDB" id="A0A1S8MCH6"/>
<dbReference type="InterPro" id="IPR002797">
    <property type="entry name" value="Polysacc_synth"/>
</dbReference>
<evidence type="ECO:0000313" key="7">
    <source>
        <dbReference type="Proteomes" id="UP000190951"/>
    </source>
</evidence>
<dbReference type="GO" id="GO:0005886">
    <property type="term" value="C:plasma membrane"/>
    <property type="evidence" value="ECO:0007669"/>
    <property type="project" value="UniProtKB-SubCell"/>
</dbReference>
<dbReference type="Proteomes" id="UP000190951">
    <property type="component" value="Chromosome"/>
</dbReference>
<dbReference type="PANTHER" id="PTHR30250:SF11">
    <property type="entry name" value="O-ANTIGEN TRANSPORTER-RELATED"/>
    <property type="match status" value="1"/>
</dbReference>
<evidence type="ECO:0000256" key="1">
    <source>
        <dbReference type="ARBA" id="ARBA00004651"/>
    </source>
</evidence>
<organism evidence="6 7">
    <name type="scientific">Clostridium felsineum</name>
    <dbReference type="NCBI Taxonomy" id="36839"/>
    <lineage>
        <taxon>Bacteria</taxon>
        <taxon>Bacillati</taxon>
        <taxon>Bacillota</taxon>
        <taxon>Clostridia</taxon>
        <taxon>Eubacteriales</taxon>
        <taxon>Clostridiaceae</taxon>
        <taxon>Clostridium</taxon>
    </lineage>
</organism>
<evidence type="ECO:0000256" key="4">
    <source>
        <dbReference type="ARBA" id="ARBA00022989"/>
    </source>
</evidence>
<gene>
    <name evidence="6" type="ORF">CROST_030500</name>
</gene>
<accession>A0A1S8MCH6</accession>
<protein>
    <submittedName>
        <fullName evidence="6">Uncharacterized protein</fullName>
    </submittedName>
</protein>
<reference evidence="6 7" key="1">
    <citation type="submission" date="2022-04" db="EMBL/GenBank/DDBJ databases">
        <title>Genome sequence of C. roseum typestrain.</title>
        <authorList>
            <person name="Poehlein A."/>
            <person name="Schoch T."/>
            <person name="Duerre P."/>
            <person name="Daniel R."/>
        </authorList>
    </citation>
    <scope>NUCLEOTIDE SEQUENCE [LARGE SCALE GENOMIC DNA]</scope>
    <source>
        <strain evidence="6 7">DSM 7320</strain>
    </source>
</reference>
<dbReference type="KEGG" id="crw:CROST_030500"/>
<name>A0A1S8MCH6_9CLOT</name>
<proteinExistence type="predicted"/>
<comment type="subcellular location">
    <subcellularLocation>
        <location evidence="1">Cell membrane</location>
        <topology evidence="1">Multi-pass membrane protein</topology>
    </subcellularLocation>
</comment>
<evidence type="ECO:0000256" key="2">
    <source>
        <dbReference type="ARBA" id="ARBA00022475"/>
    </source>
</evidence>
<dbReference type="RefSeq" id="WP_077833021.1">
    <property type="nucleotide sequence ID" value="NZ_CP096983.1"/>
</dbReference>
<keyword evidence="5" id="KW-0472">Membrane</keyword>
<dbReference type="PANTHER" id="PTHR30250">
    <property type="entry name" value="PST FAMILY PREDICTED COLANIC ACID TRANSPORTER"/>
    <property type="match status" value="1"/>
</dbReference>
<evidence type="ECO:0000256" key="5">
    <source>
        <dbReference type="ARBA" id="ARBA00023136"/>
    </source>
</evidence>
<evidence type="ECO:0000256" key="3">
    <source>
        <dbReference type="ARBA" id="ARBA00022692"/>
    </source>
</evidence>
<keyword evidence="3" id="KW-0812">Transmembrane</keyword>
<keyword evidence="2" id="KW-1003">Cell membrane</keyword>
<dbReference type="Pfam" id="PF01943">
    <property type="entry name" value="Polysacc_synt"/>
    <property type="match status" value="1"/>
</dbReference>
<keyword evidence="4" id="KW-1133">Transmembrane helix</keyword>
<dbReference type="STRING" id="84029.CROST_12990"/>
<sequence length="416" mass="47833">MNIQIISNLLGKKKKIQEVIFPVLDVSLNGVNYFFHIFVSWYLIPKDYGRLNSLLSLISILTVIGVSFQTYTAKYISKGKDDEITLKGIFNCSILCFILFMCCMLIFSPLIIKTTKSDFISIIIIIFILGSNIILSVIRGIFQGNKSFFMLNISFYIEVGTKIIVLFLLLKNNRSIHSALLSILFGMVFSLIHGIYAARGFFNKKQKGNIPKTIVKKVTNIYVTNFFFNFFTSIDMIMVNYYLPQSSGIFAVVLKYNQLLSFASSSIFTVFIPLLTERIYDKKKFNKGIKNLFLIMLAVSTLTLIFYKFVMPYTVTMFFGKEYAQAKGYLFIGIISYIFLSFIFIIINIYMIIEKWMHFITLSVAAILFVIIIALFHRSISSIIYIEIIFYAVLFLMLLIGVFAKDLRQKGEINND</sequence>
<dbReference type="InterPro" id="IPR050833">
    <property type="entry name" value="Poly_Biosynth_Transport"/>
</dbReference>
<dbReference type="EMBL" id="CP096983">
    <property type="protein sequence ID" value="URZ12328.1"/>
    <property type="molecule type" value="Genomic_DNA"/>
</dbReference>
<keyword evidence="7" id="KW-1185">Reference proteome</keyword>
<evidence type="ECO:0000313" key="6">
    <source>
        <dbReference type="EMBL" id="URZ12328.1"/>
    </source>
</evidence>